<dbReference type="Pfam" id="PF13361">
    <property type="entry name" value="UvrD_C"/>
    <property type="match status" value="1"/>
</dbReference>
<dbReference type="EC" id="5.6.2.4" evidence="15"/>
<keyword evidence="6 15" id="KW-0347">Helicase</keyword>
<keyword evidence="1 15" id="KW-0540">Nuclease</keyword>
<dbReference type="GO" id="GO:0005524">
    <property type="term" value="F:ATP binding"/>
    <property type="evidence" value="ECO:0007669"/>
    <property type="project" value="UniProtKB-UniRule"/>
</dbReference>
<dbReference type="InterPro" id="IPR027417">
    <property type="entry name" value="P-loop_NTPase"/>
</dbReference>
<feature type="binding site" evidence="15">
    <location>
        <position position="933"/>
    </location>
    <ligand>
        <name>Mg(2+)</name>
        <dbReference type="ChEBI" id="CHEBI:18420"/>
    </ligand>
</feature>
<dbReference type="CDD" id="cd22352">
    <property type="entry name" value="RecB_C-like"/>
    <property type="match status" value="1"/>
</dbReference>
<comment type="similarity">
    <text evidence="15">Belongs to the helicase family. UvrD subfamily.</text>
</comment>
<dbReference type="PANTHER" id="PTHR11070">
    <property type="entry name" value="UVRD / RECB / PCRA DNA HELICASE FAMILY MEMBER"/>
    <property type="match status" value="1"/>
</dbReference>
<keyword evidence="9 15" id="KW-0460">Magnesium</keyword>
<dbReference type="EMBL" id="FNQY01000009">
    <property type="protein sequence ID" value="SEA16259.1"/>
    <property type="molecule type" value="Genomic_DNA"/>
</dbReference>
<evidence type="ECO:0000259" key="17">
    <source>
        <dbReference type="PROSITE" id="PS51198"/>
    </source>
</evidence>
<dbReference type="GO" id="GO:0009338">
    <property type="term" value="C:exodeoxyribonuclease V complex"/>
    <property type="evidence" value="ECO:0007669"/>
    <property type="project" value="TreeGrafter"/>
</dbReference>
<comment type="subunit">
    <text evidence="15">Heterotrimer of RecB, RecC and RecD. All subunits contribute to DNA-binding. Interacts with RecA.</text>
</comment>
<evidence type="ECO:0000259" key="18">
    <source>
        <dbReference type="PROSITE" id="PS51217"/>
    </source>
</evidence>
<keyword evidence="4 15" id="KW-0227">DNA damage</keyword>
<feature type="region of interest" description="Nuclease activity, interacts with RecD and RecA" evidence="15">
    <location>
        <begin position="886"/>
        <end position="1153"/>
    </location>
</feature>
<comment type="catalytic activity">
    <reaction evidence="13 15">
        <text>Couples ATP hydrolysis with the unwinding of duplex DNA by translocating in the 3'-5' direction.</text>
        <dbReference type="EC" id="5.6.2.4"/>
    </reaction>
</comment>
<dbReference type="GO" id="GO:0000287">
    <property type="term" value="F:magnesium ion binding"/>
    <property type="evidence" value="ECO:0007669"/>
    <property type="project" value="UniProtKB-UniRule"/>
</dbReference>
<dbReference type="InterPro" id="IPR000212">
    <property type="entry name" value="DNA_helicase_UvrD/REP"/>
</dbReference>
<comment type="miscellaneous">
    <text evidence="15">In the RecBCD complex, RecB has a slow 3'-5' helicase, an exonuclease activity and loads RecA onto ssDNA, RecD has a fast 5'-3' helicase activity, while RecC stimulates the ATPase and processivity of the RecB helicase and contributes to recognition of the Chi site.</text>
</comment>
<dbReference type="PROSITE" id="PS51198">
    <property type="entry name" value="UVRD_HELICASE_ATP_BIND"/>
    <property type="match status" value="1"/>
</dbReference>
<evidence type="ECO:0000256" key="11">
    <source>
        <dbReference type="ARBA" id="ARBA00023204"/>
    </source>
</evidence>
<dbReference type="PROSITE" id="PS51217">
    <property type="entry name" value="UVRD_HELICASE_CTER"/>
    <property type="match status" value="1"/>
</dbReference>
<evidence type="ECO:0000256" key="12">
    <source>
        <dbReference type="ARBA" id="ARBA00023235"/>
    </source>
</evidence>
<feature type="domain" description="UvrD-like helicase C-terminal" evidence="18">
    <location>
        <begin position="498"/>
        <end position="744"/>
    </location>
</feature>
<name>A0A1H3YXN2_9BACT</name>
<dbReference type="STRING" id="551991.SAMN05192529_109116"/>
<dbReference type="Gene3D" id="3.90.320.10">
    <property type="match status" value="1"/>
</dbReference>
<evidence type="ECO:0000256" key="9">
    <source>
        <dbReference type="ARBA" id="ARBA00022842"/>
    </source>
</evidence>
<evidence type="ECO:0000313" key="20">
    <source>
        <dbReference type="Proteomes" id="UP000199041"/>
    </source>
</evidence>
<protein>
    <recommendedName>
        <fullName evidence="15">RecBCD enzyme subunit RecB</fullName>
        <ecNumber evidence="15">3.1.11.5</ecNumber>
        <ecNumber evidence="15">5.6.2.4</ecNumber>
    </recommendedName>
    <alternativeName>
        <fullName evidence="15">DNA 3'-5' helicase subunit RecB</fullName>
    </alternativeName>
    <alternativeName>
        <fullName evidence="15">Exonuclease V subunit RecB</fullName>
        <shortName evidence="15">ExoV subunit RecB</shortName>
    </alternativeName>
    <alternativeName>
        <fullName evidence="15">Helicase/nuclease RecBCD subunit RecB</fullName>
    </alternativeName>
</protein>
<dbReference type="PANTHER" id="PTHR11070:SF23">
    <property type="entry name" value="RECBCD ENZYME SUBUNIT RECB"/>
    <property type="match status" value="1"/>
</dbReference>
<feature type="region of interest" description="DNA-binding and helicase activity, interacts with RecC" evidence="15">
    <location>
        <begin position="1"/>
        <end position="884"/>
    </location>
</feature>
<evidence type="ECO:0000256" key="3">
    <source>
        <dbReference type="ARBA" id="ARBA00022741"/>
    </source>
</evidence>
<comment type="domain">
    <text evidence="15">The N-terminal DNA-binding domain is a ssDNA-dependent ATPase and has ATP-dependent 3'-5' helicase function. This domain interacts with RecC.</text>
</comment>
<evidence type="ECO:0000256" key="15">
    <source>
        <dbReference type="HAMAP-Rule" id="MF_01485"/>
    </source>
</evidence>
<organism evidence="19 20">
    <name type="scientific">Arachidicoccus rhizosphaerae</name>
    <dbReference type="NCBI Taxonomy" id="551991"/>
    <lineage>
        <taxon>Bacteria</taxon>
        <taxon>Pseudomonadati</taxon>
        <taxon>Bacteroidota</taxon>
        <taxon>Chitinophagia</taxon>
        <taxon>Chitinophagales</taxon>
        <taxon>Chitinophagaceae</taxon>
        <taxon>Arachidicoccus</taxon>
    </lineage>
</organism>
<keyword evidence="2 15" id="KW-0479">Metal-binding</keyword>
<dbReference type="Proteomes" id="UP000199041">
    <property type="component" value="Unassembled WGS sequence"/>
</dbReference>
<dbReference type="GO" id="GO:0005829">
    <property type="term" value="C:cytosol"/>
    <property type="evidence" value="ECO:0007669"/>
    <property type="project" value="TreeGrafter"/>
</dbReference>
<comment type="function">
    <text evidence="15">A helicase/nuclease that prepares dsDNA breaks (DSB) for recombinational DNA repair. Binds to DSBs and unwinds DNA via a highly rapid and processive ATP-dependent bidirectional helicase activity. Unwinds dsDNA until it encounters a Chi (crossover hotspot instigator) sequence from the 3' direction. Cuts ssDNA a few nucleotides 3' to the Chi site. The properties and activities of the enzyme are changed at Chi. The Chi-altered holoenzyme produces a long 3'-ssDNA overhang and facilitates RecA-binding to the ssDNA for homologous DNA recombination and repair. Holoenzyme degrades any linearized DNA that is unable to undergo homologous recombination. In the holoenzyme this subunit contributes ATPase, 3'-5' helicase, exonuclease activity and loads RecA onto ssDNA.</text>
</comment>
<evidence type="ECO:0000256" key="4">
    <source>
        <dbReference type="ARBA" id="ARBA00022763"/>
    </source>
</evidence>
<keyword evidence="12 15" id="KW-0413">Isomerase</keyword>
<dbReference type="EC" id="3.1.11.5" evidence="15"/>
<dbReference type="Gene3D" id="1.10.3170.10">
    <property type="entry name" value="Recbcd, chain B, domain 2"/>
    <property type="match status" value="1"/>
</dbReference>
<evidence type="ECO:0000256" key="1">
    <source>
        <dbReference type="ARBA" id="ARBA00022722"/>
    </source>
</evidence>
<dbReference type="Gene3D" id="3.40.50.300">
    <property type="entry name" value="P-loop containing nucleotide triphosphate hydrolases"/>
    <property type="match status" value="2"/>
</dbReference>
<dbReference type="InterPro" id="IPR004586">
    <property type="entry name" value="RecB"/>
</dbReference>
<dbReference type="GO" id="GO:0043138">
    <property type="term" value="F:3'-5' DNA helicase activity"/>
    <property type="evidence" value="ECO:0007669"/>
    <property type="project" value="UniProtKB-UniRule"/>
</dbReference>
<keyword evidence="5 15" id="KW-0378">Hydrolase</keyword>
<dbReference type="SUPFAM" id="SSF52980">
    <property type="entry name" value="Restriction endonuclease-like"/>
    <property type="match status" value="1"/>
</dbReference>
<dbReference type="AlphaFoldDB" id="A0A1H3YXN2"/>
<accession>A0A1H3YXN2</accession>
<keyword evidence="7 15" id="KW-0269">Exonuclease</keyword>
<keyword evidence="3 15" id="KW-0547">Nucleotide-binding</keyword>
<proteinExistence type="inferred from homology"/>
<dbReference type="GO" id="GO:0000724">
    <property type="term" value="P:double-strand break repair via homologous recombination"/>
    <property type="evidence" value="ECO:0007669"/>
    <property type="project" value="UniProtKB-UniRule"/>
</dbReference>
<feature type="binding site" evidence="16">
    <location>
        <begin position="23"/>
        <end position="30"/>
    </location>
    <ligand>
        <name>ATP</name>
        <dbReference type="ChEBI" id="CHEBI:30616"/>
    </ligand>
</feature>
<dbReference type="InterPro" id="IPR011604">
    <property type="entry name" value="PDDEXK-like_dom_sf"/>
</dbReference>
<comment type="catalytic activity">
    <reaction evidence="14 15">
        <text>ATP + H2O = ADP + phosphate + H(+)</text>
        <dbReference type="Rhea" id="RHEA:13065"/>
        <dbReference type="ChEBI" id="CHEBI:15377"/>
        <dbReference type="ChEBI" id="CHEBI:15378"/>
        <dbReference type="ChEBI" id="CHEBI:30616"/>
        <dbReference type="ChEBI" id="CHEBI:43474"/>
        <dbReference type="ChEBI" id="CHEBI:456216"/>
        <dbReference type="EC" id="5.6.2.4"/>
    </reaction>
</comment>
<comment type="domain">
    <text evidence="15">The C-terminal domain has nuclease activity and interacts with RecD. It interacts with RecA, facilitating its loading onto ssDNA.</text>
</comment>
<comment type="catalytic activity">
    <reaction evidence="15">
        <text>Exonucleolytic cleavage (in the presence of ATP) in either 5'- to 3'- or 3'- to 5'-direction to yield 5'-phosphooligonucleotides.</text>
        <dbReference type="EC" id="3.1.11.5"/>
    </reaction>
</comment>
<feature type="binding site" evidence="15">
    <location>
        <position position="1044"/>
    </location>
    <ligand>
        <name>Mg(2+)</name>
        <dbReference type="ChEBI" id="CHEBI:18420"/>
    </ligand>
</feature>
<dbReference type="InterPro" id="IPR014016">
    <property type="entry name" value="UvrD-like_ATP-bd"/>
</dbReference>
<keyword evidence="11 15" id="KW-0234">DNA repair</keyword>
<dbReference type="GO" id="GO:0008854">
    <property type="term" value="F:exodeoxyribonuclease V activity"/>
    <property type="evidence" value="ECO:0007669"/>
    <property type="project" value="UniProtKB-EC"/>
</dbReference>
<evidence type="ECO:0000313" key="19">
    <source>
        <dbReference type="EMBL" id="SEA16259.1"/>
    </source>
</evidence>
<evidence type="ECO:0000256" key="7">
    <source>
        <dbReference type="ARBA" id="ARBA00022839"/>
    </source>
</evidence>
<keyword evidence="8 15" id="KW-0067">ATP-binding</keyword>
<dbReference type="HAMAP" id="MF_01485">
    <property type="entry name" value="RecB"/>
    <property type="match status" value="1"/>
</dbReference>
<gene>
    <name evidence="15" type="primary">recB</name>
    <name evidence="19" type="ORF">SAMN05192529_109116</name>
</gene>
<dbReference type="Gene3D" id="1.10.486.10">
    <property type="entry name" value="PCRA, domain 4"/>
    <property type="match status" value="1"/>
</dbReference>
<feature type="domain" description="UvrD-like helicase ATP-binding" evidence="17">
    <location>
        <begin position="2"/>
        <end position="449"/>
    </location>
</feature>
<dbReference type="InterPro" id="IPR011335">
    <property type="entry name" value="Restrct_endonuc-II-like"/>
</dbReference>
<evidence type="ECO:0000256" key="5">
    <source>
        <dbReference type="ARBA" id="ARBA00022801"/>
    </source>
</evidence>
<keyword evidence="10 15" id="KW-0238">DNA-binding</keyword>
<dbReference type="InterPro" id="IPR014017">
    <property type="entry name" value="DNA_helicase_UvrD-like_C"/>
</dbReference>
<dbReference type="GO" id="GO:0016887">
    <property type="term" value="F:ATP hydrolysis activity"/>
    <property type="evidence" value="ECO:0007669"/>
    <property type="project" value="RHEA"/>
</dbReference>
<dbReference type="SUPFAM" id="SSF52540">
    <property type="entry name" value="P-loop containing nucleoside triphosphate hydrolases"/>
    <property type="match status" value="1"/>
</dbReference>
<dbReference type="OrthoDB" id="9810135at2"/>
<sequence>MPMEELKFDAKTVRLSGTNLIEASAGTGKTYSIAILVLRILLEKTVDEKDKERNISIKEILMVTFTKAAVAELEERVRQFVRNAYRVSQGLGCEDQTIMDIVQSAIHVQGKSEVDRKLKEAVEFLDETSVLTIHSFCQQILREFAFETRQSFSVELIADLSDVFRQQINQFWRSQITVMPVDMLSYFGKKLSRKNLGEVVNDFFNGKPILNYTQGEQYILNDAYWEMCRSESAHLNGQIDLLKQQMLDFCINEHAFLLNAVDKNTHSRNAFAGIINNPELFLSAFLKKLDNPPGYIKNNFGQLFELAESFNRLSRERDDMAERQLLFIYAAAIYDIAPAVNAYKEKHGQLSFDDLIDQLHNRLYVEHNDELVVAIQKKFKVVFIDEFQDTDRKQYDIFNSAFGRNTVVFYIGDPKQSIYAWRKADIATYLMAASQVDNKYGMHINYRSSDDFIDAMNSFFMPHQNFDTFYYQNSPTGIYYHQVSPPAENKKANLLYKNDRFPVINIVEANNAKLVQAALVAQVAALLAGDYEIVEAHRNENGNRVLKRRSVRPNDIGILVRANNDAIPFKNDLAKLGIPSVVIGLSKILGSEEAKNVLYVLEAILNPTRNTINRALLTSFTGLNLHEMMNQDEVMTIGRFSSYKLEWEKDGVYKALFSFIADYKVETYLTDSLTRGGERIISNLYQIIELLYKQQISKNLSAIELIDWLRRGIENPREDGDEYEQRVESDDLCVTIMTIHKSKGLQFNIVLTDALDMNVSLDKKQFIELKNESGENFILPINMALEENKAEYTQQQLQENRRMIYVSLTRAVYGCFIYSSISVNKKATSAIHDFLTAFKDMLPPGIDFTEPLAISKGFRYKRQSDGFDKRAVPANNEVYFNLIENDWRKLSYTYLAASGFHHNKFEGSIFENEYDQFVFEDLKRGNITGNLLHDIFEHISFEQPAFWSEVVDKAVNRYAPHVAGLYKKNLIHLLQHVSEASIITDQGSFSLREMDAHRRLNEFEFDFPVRYFEREALSGFLGERARLQVARGSGWEGMMNGKIDMFFEFGGKYYLLDWKSTYLGSSLTDYNKESLDIQMSMHNYDLQYLIYTVATVKYLEQQLVDFNYERDFGGVLYYFLRGIRKGETTGVFYTRPDKKLVYELINLFTGANT</sequence>
<evidence type="ECO:0000256" key="16">
    <source>
        <dbReference type="PROSITE-ProRule" id="PRU00560"/>
    </source>
</evidence>
<reference evidence="19 20" key="1">
    <citation type="submission" date="2016-10" db="EMBL/GenBank/DDBJ databases">
        <authorList>
            <person name="de Groot N.N."/>
        </authorList>
    </citation>
    <scope>NUCLEOTIDE SEQUENCE [LARGE SCALE GENOMIC DNA]</scope>
    <source>
        <strain evidence="19 20">Vu-144</strain>
    </source>
</reference>
<evidence type="ECO:0000256" key="8">
    <source>
        <dbReference type="ARBA" id="ARBA00022840"/>
    </source>
</evidence>
<evidence type="ECO:0000256" key="14">
    <source>
        <dbReference type="ARBA" id="ARBA00048988"/>
    </source>
</evidence>
<evidence type="ECO:0000256" key="6">
    <source>
        <dbReference type="ARBA" id="ARBA00022806"/>
    </source>
</evidence>
<feature type="binding site" evidence="15">
    <location>
        <position position="1057"/>
    </location>
    <ligand>
        <name>Mg(2+)</name>
        <dbReference type="ChEBI" id="CHEBI:18420"/>
    </ligand>
</feature>
<evidence type="ECO:0000256" key="13">
    <source>
        <dbReference type="ARBA" id="ARBA00034617"/>
    </source>
</evidence>
<dbReference type="GO" id="GO:0003677">
    <property type="term" value="F:DNA binding"/>
    <property type="evidence" value="ECO:0007669"/>
    <property type="project" value="UniProtKB-UniRule"/>
</dbReference>
<keyword evidence="20" id="KW-1185">Reference proteome</keyword>
<dbReference type="RefSeq" id="WP_091397212.1">
    <property type="nucleotide sequence ID" value="NZ_FNQY01000009.1"/>
</dbReference>
<dbReference type="Pfam" id="PF00580">
    <property type="entry name" value="UvrD-helicase"/>
    <property type="match status" value="1"/>
</dbReference>
<evidence type="ECO:0000256" key="2">
    <source>
        <dbReference type="ARBA" id="ARBA00022723"/>
    </source>
</evidence>
<comment type="cofactor">
    <cofactor evidence="15">
        <name>Mg(2+)</name>
        <dbReference type="ChEBI" id="CHEBI:18420"/>
    </cofactor>
    <text evidence="15">Binds 1 Mg(2+) ion per subunit.</text>
</comment>
<evidence type="ECO:0000256" key="10">
    <source>
        <dbReference type="ARBA" id="ARBA00023125"/>
    </source>
</evidence>
<feature type="active site" description="For nuclease activity" evidence="15">
    <location>
        <position position="1057"/>
    </location>
</feature>